<dbReference type="EMBL" id="BTRK01000005">
    <property type="protein sequence ID" value="GMR55677.1"/>
    <property type="molecule type" value="Genomic_DNA"/>
</dbReference>
<sequence length="63" mass="7329">KFPKKSLWRAEEYIPRYCLFTKTAFPSTISTAYERFSPFETEKSISSTALTSWEVVGTTQRID</sequence>
<protein>
    <submittedName>
        <fullName evidence="1">Uncharacterized protein</fullName>
    </submittedName>
</protein>
<keyword evidence="2" id="KW-1185">Reference proteome</keyword>
<feature type="non-terminal residue" evidence="1">
    <location>
        <position position="63"/>
    </location>
</feature>
<reference evidence="2" key="1">
    <citation type="submission" date="2022-10" db="EMBL/GenBank/DDBJ databases">
        <title>Genome assembly of Pristionchus species.</title>
        <authorList>
            <person name="Yoshida K."/>
            <person name="Sommer R.J."/>
        </authorList>
    </citation>
    <scope>NUCLEOTIDE SEQUENCE [LARGE SCALE GENOMIC DNA]</scope>
    <source>
        <strain evidence="2">RS5460</strain>
    </source>
</reference>
<dbReference type="Proteomes" id="UP001328107">
    <property type="component" value="Unassembled WGS sequence"/>
</dbReference>
<evidence type="ECO:0000313" key="2">
    <source>
        <dbReference type="Proteomes" id="UP001328107"/>
    </source>
</evidence>
<proteinExistence type="predicted"/>
<evidence type="ECO:0000313" key="1">
    <source>
        <dbReference type="EMBL" id="GMR55677.1"/>
    </source>
</evidence>
<gene>
    <name evidence="1" type="ORF">PMAYCL1PPCAC_25872</name>
</gene>
<feature type="non-terminal residue" evidence="1">
    <location>
        <position position="1"/>
    </location>
</feature>
<dbReference type="AlphaFoldDB" id="A0AAN5I7Q1"/>
<accession>A0AAN5I7Q1</accession>
<name>A0AAN5I7Q1_9BILA</name>
<comment type="caution">
    <text evidence="1">The sequence shown here is derived from an EMBL/GenBank/DDBJ whole genome shotgun (WGS) entry which is preliminary data.</text>
</comment>
<organism evidence="1 2">
    <name type="scientific">Pristionchus mayeri</name>
    <dbReference type="NCBI Taxonomy" id="1317129"/>
    <lineage>
        <taxon>Eukaryota</taxon>
        <taxon>Metazoa</taxon>
        <taxon>Ecdysozoa</taxon>
        <taxon>Nematoda</taxon>
        <taxon>Chromadorea</taxon>
        <taxon>Rhabditida</taxon>
        <taxon>Rhabditina</taxon>
        <taxon>Diplogasteromorpha</taxon>
        <taxon>Diplogasteroidea</taxon>
        <taxon>Neodiplogasteridae</taxon>
        <taxon>Pristionchus</taxon>
    </lineage>
</organism>